<dbReference type="PANTHER" id="PTHR43155">
    <property type="entry name" value="CYCLIC DI-GMP PHOSPHODIESTERASE PA4108-RELATED"/>
    <property type="match status" value="1"/>
</dbReference>
<dbReference type="InterPro" id="IPR003607">
    <property type="entry name" value="HD/PDEase_dom"/>
</dbReference>
<reference evidence="3 4" key="1">
    <citation type="submission" date="2021-01" db="EMBL/GenBank/DDBJ databases">
        <title>Antibiotic resistance and phylogeny of Pseudomonas spp. isolated over three decades from chicken meat in the Norwegian food chain.</title>
        <authorList>
            <person name="Moen B."/>
        </authorList>
    </citation>
    <scope>NUCLEOTIDE SEQUENCE [LARGE SCALE GENOMIC DNA]</scope>
    <source>
        <strain evidence="3 4">MF6766</strain>
    </source>
</reference>
<dbReference type="Proteomes" id="UP000620382">
    <property type="component" value="Unassembled WGS sequence"/>
</dbReference>
<feature type="compositionally biased region" description="Low complexity" evidence="1">
    <location>
        <begin position="101"/>
        <end position="110"/>
    </location>
</feature>
<evidence type="ECO:0000259" key="2">
    <source>
        <dbReference type="PROSITE" id="PS51832"/>
    </source>
</evidence>
<dbReference type="Gene3D" id="1.10.3210.10">
    <property type="entry name" value="Hypothetical protein af1432"/>
    <property type="match status" value="1"/>
</dbReference>
<dbReference type="PROSITE" id="PS51832">
    <property type="entry name" value="HD_GYP"/>
    <property type="match status" value="1"/>
</dbReference>
<dbReference type="CDD" id="cd00077">
    <property type="entry name" value="HDc"/>
    <property type="match status" value="1"/>
</dbReference>
<organism evidence="3 4">
    <name type="scientific">Pseudomonas haemolytica</name>
    <dbReference type="NCBI Taxonomy" id="2600065"/>
    <lineage>
        <taxon>Bacteria</taxon>
        <taxon>Pseudomonadati</taxon>
        <taxon>Pseudomonadota</taxon>
        <taxon>Gammaproteobacteria</taxon>
        <taxon>Pseudomonadales</taxon>
        <taxon>Pseudomonadaceae</taxon>
        <taxon>Pseudomonas</taxon>
    </lineage>
</organism>
<dbReference type="Pfam" id="PF13487">
    <property type="entry name" value="HD_5"/>
    <property type="match status" value="1"/>
</dbReference>
<name>A0ABS1H1H1_9PSED</name>
<protein>
    <submittedName>
        <fullName evidence="3">HD-GYP domain-containing protein</fullName>
    </submittedName>
</protein>
<feature type="region of interest" description="Disordered" evidence="1">
    <location>
        <begin position="59"/>
        <end position="116"/>
    </location>
</feature>
<feature type="compositionally biased region" description="Low complexity" evidence="1">
    <location>
        <begin position="74"/>
        <end position="83"/>
    </location>
</feature>
<dbReference type="RefSeq" id="WP_071536772.1">
    <property type="nucleotide sequence ID" value="NZ_JAENSR010000017.1"/>
</dbReference>
<dbReference type="SMART" id="SM00471">
    <property type="entry name" value="HDc"/>
    <property type="match status" value="1"/>
</dbReference>
<dbReference type="Pfam" id="PF11871">
    <property type="entry name" value="DUF3391"/>
    <property type="match status" value="1"/>
</dbReference>
<evidence type="ECO:0000256" key="1">
    <source>
        <dbReference type="SAM" id="MobiDB-lite"/>
    </source>
</evidence>
<dbReference type="InterPro" id="IPR021812">
    <property type="entry name" value="DUF3391"/>
</dbReference>
<dbReference type="EMBL" id="JAENSR010000017">
    <property type="protein sequence ID" value="MBK3463074.1"/>
    <property type="molecule type" value="Genomic_DNA"/>
</dbReference>
<evidence type="ECO:0000313" key="3">
    <source>
        <dbReference type="EMBL" id="MBK3463074.1"/>
    </source>
</evidence>
<feature type="domain" description="HD-GYP" evidence="2">
    <location>
        <begin position="164"/>
        <end position="358"/>
    </location>
</feature>
<dbReference type="NCBIfam" id="TIGR00277">
    <property type="entry name" value="HDIG"/>
    <property type="match status" value="1"/>
</dbReference>
<sequence>MVKRIPVSELRLGMYIHKLAGSWVRHPFWRGSFLLTEPQDLSAIRECGVGEVWVDLAKSQVDPESPESPESPEPRAQSPEPRAQSPEPRAQSPEPRELSEEQSLPSSPLSKKSDGATSMESEMCYARKLCLAAKSQVMDMFQEARLGKAVDPSTTLPLVGEIAASVLRQPHALISVARIKTHDDYTYLHSVAVCALMLSLARHLDLDEEQTRLAGIGGLMHDLGKAAMPLEVLNKPGKLTDAEFAIMKRHPVEGAKMLRAGGAEPGVVDIALHHHEKIDGTGYPDRLAGDAISLLARMGAICDVYDAVTSERAYKKPWDPSAAMRQMAKWEGHFDKRIFHAFVKAVGIYPVGSLVRLSSQRLAVVVEPGMESLLTPKVRVFFSLRSREPIPMQTIDLAATSCKDSITGPEDPTLWNFKNLDDLWME</sequence>
<dbReference type="InterPro" id="IPR037522">
    <property type="entry name" value="HD_GYP_dom"/>
</dbReference>
<accession>A0ABS1H1H1</accession>
<dbReference type="SUPFAM" id="SSF109604">
    <property type="entry name" value="HD-domain/PDEase-like"/>
    <property type="match status" value="1"/>
</dbReference>
<evidence type="ECO:0000313" key="4">
    <source>
        <dbReference type="Proteomes" id="UP000620382"/>
    </source>
</evidence>
<proteinExistence type="predicted"/>
<dbReference type="PANTHER" id="PTHR43155:SF2">
    <property type="entry name" value="CYCLIC DI-GMP PHOSPHODIESTERASE PA4108"/>
    <property type="match status" value="1"/>
</dbReference>
<dbReference type="InterPro" id="IPR006675">
    <property type="entry name" value="HDIG_dom"/>
</dbReference>
<gene>
    <name evidence="3" type="ORF">JJD71_28840</name>
</gene>
<keyword evidence="4" id="KW-1185">Reference proteome</keyword>
<comment type="caution">
    <text evidence="3">The sequence shown here is derived from an EMBL/GenBank/DDBJ whole genome shotgun (WGS) entry which is preliminary data.</text>
</comment>